<feature type="chain" id="PRO_5045228960" description="Rap1a immunity protein domain-containing protein" evidence="1">
    <location>
        <begin position="22"/>
        <end position="120"/>
    </location>
</feature>
<dbReference type="Proteomes" id="UP001061862">
    <property type="component" value="Chromosome"/>
</dbReference>
<evidence type="ECO:0000256" key="1">
    <source>
        <dbReference type="SAM" id="SignalP"/>
    </source>
</evidence>
<evidence type="ECO:0000313" key="2">
    <source>
        <dbReference type="EMBL" id="UXN68641.1"/>
    </source>
</evidence>
<proteinExistence type="predicted"/>
<dbReference type="RefSeq" id="WP_262166579.1">
    <property type="nucleotide sequence ID" value="NZ_CP104965.1"/>
</dbReference>
<evidence type="ECO:0008006" key="4">
    <source>
        <dbReference type="Google" id="ProtNLM"/>
    </source>
</evidence>
<organism evidence="2 3">
    <name type="scientific">Devosia neptuniae</name>
    <dbReference type="NCBI Taxonomy" id="191302"/>
    <lineage>
        <taxon>Bacteria</taxon>
        <taxon>Pseudomonadati</taxon>
        <taxon>Pseudomonadota</taxon>
        <taxon>Alphaproteobacteria</taxon>
        <taxon>Hyphomicrobiales</taxon>
        <taxon>Devosiaceae</taxon>
        <taxon>Devosia</taxon>
    </lineage>
</organism>
<evidence type="ECO:0000313" key="3">
    <source>
        <dbReference type="Proteomes" id="UP001061862"/>
    </source>
</evidence>
<dbReference type="EMBL" id="CP104965">
    <property type="protein sequence ID" value="UXN68641.1"/>
    <property type="molecule type" value="Genomic_DNA"/>
</dbReference>
<gene>
    <name evidence="2" type="ORF">N8A98_15440</name>
</gene>
<keyword evidence="1" id="KW-0732">Signal</keyword>
<accession>A0ABY6C8V2</accession>
<keyword evidence="3" id="KW-1185">Reference proteome</keyword>
<name>A0ABY6C8V2_9HYPH</name>
<feature type="signal peptide" evidence="1">
    <location>
        <begin position="1"/>
        <end position="21"/>
    </location>
</feature>
<reference evidence="2 3" key="1">
    <citation type="submission" date="2022-09" db="EMBL/GenBank/DDBJ databases">
        <title>Interaction between co-microsymbionts with complementary sets of symbiotic genes in legume-rhizobium systems.</title>
        <authorList>
            <person name="Safronova V."/>
            <person name="Sazanova A."/>
            <person name="Afonin A."/>
            <person name="Chirak E."/>
        </authorList>
    </citation>
    <scope>NUCLEOTIDE SEQUENCE [LARGE SCALE GENOMIC DNA]</scope>
    <source>
        <strain evidence="2 3">A18/4-1</strain>
    </source>
</reference>
<protein>
    <recommendedName>
        <fullName evidence="4">Rap1a immunity protein domain-containing protein</fullName>
    </recommendedName>
</protein>
<sequence>MRTSATVLGVCVAGMMAPAMGQEQAGWVEQKCRAYEAAWAQALETHGSEQMNYAFIAGNENFIAGGCTTPADICPRSNQEIEIANALTLALMNAGTASTFLPFKCPAPPSGAGAWQGPGL</sequence>